<evidence type="ECO:0000256" key="1">
    <source>
        <dbReference type="SAM" id="Phobius"/>
    </source>
</evidence>
<sequence>MNEVSLVVMAILGFYGGYVYGVLRTRRKQTPTARELNMAVLVKRLARAVRVSDPVMYGIALDALKRWGLAGSPLREGGE</sequence>
<evidence type="ECO:0000313" key="3">
    <source>
        <dbReference type="Proteomes" id="UP001501706"/>
    </source>
</evidence>
<dbReference type="Proteomes" id="UP001501706">
    <property type="component" value="Unassembled WGS sequence"/>
</dbReference>
<protein>
    <submittedName>
        <fullName evidence="2">Uncharacterized protein</fullName>
    </submittedName>
</protein>
<dbReference type="RefSeq" id="WP_343928657.1">
    <property type="nucleotide sequence ID" value="NZ_BAAAEN010000037.1"/>
</dbReference>
<evidence type="ECO:0000313" key="2">
    <source>
        <dbReference type="EMBL" id="GAA0531224.1"/>
    </source>
</evidence>
<keyword evidence="3" id="KW-1185">Reference proteome</keyword>
<proteinExistence type="predicted"/>
<comment type="caution">
    <text evidence="2">The sequence shown here is derived from an EMBL/GenBank/DDBJ whole genome shotgun (WGS) entry which is preliminary data.</text>
</comment>
<reference evidence="3" key="1">
    <citation type="journal article" date="2019" name="Int. J. Syst. Evol. Microbiol.">
        <title>The Global Catalogue of Microorganisms (GCM) 10K type strain sequencing project: providing services to taxonomists for standard genome sequencing and annotation.</title>
        <authorList>
            <consortium name="The Broad Institute Genomics Platform"/>
            <consortium name="The Broad Institute Genome Sequencing Center for Infectious Disease"/>
            <person name="Wu L."/>
            <person name="Ma J."/>
        </authorList>
    </citation>
    <scope>NUCLEOTIDE SEQUENCE [LARGE SCALE GENOMIC DNA]</scope>
    <source>
        <strain evidence="3">JCM 14330</strain>
    </source>
</reference>
<feature type="transmembrane region" description="Helical" evidence="1">
    <location>
        <begin position="6"/>
        <end position="23"/>
    </location>
</feature>
<accession>A0ABP3N103</accession>
<organism evidence="2 3">
    <name type="scientific">Pigmentiphaga daeguensis</name>
    <dbReference type="NCBI Taxonomy" id="414049"/>
    <lineage>
        <taxon>Bacteria</taxon>
        <taxon>Pseudomonadati</taxon>
        <taxon>Pseudomonadota</taxon>
        <taxon>Betaproteobacteria</taxon>
        <taxon>Burkholderiales</taxon>
        <taxon>Alcaligenaceae</taxon>
        <taxon>Pigmentiphaga</taxon>
    </lineage>
</organism>
<keyword evidence="1" id="KW-0812">Transmembrane</keyword>
<keyword evidence="1" id="KW-1133">Transmembrane helix</keyword>
<keyword evidence="1" id="KW-0472">Membrane</keyword>
<gene>
    <name evidence="2" type="ORF">GCM10009097_55810</name>
</gene>
<name>A0ABP3N103_9BURK</name>
<dbReference type="EMBL" id="BAAAEN010000037">
    <property type="protein sequence ID" value="GAA0531224.1"/>
    <property type="molecule type" value="Genomic_DNA"/>
</dbReference>